<name>A0A9D2HMZ6_9BACT</name>
<dbReference type="AlphaFoldDB" id="A0A9D2HMZ6"/>
<reference evidence="1" key="1">
    <citation type="journal article" date="2021" name="PeerJ">
        <title>Extensive microbial diversity within the chicken gut microbiome revealed by metagenomics and culture.</title>
        <authorList>
            <person name="Gilroy R."/>
            <person name="Ravi A."/>
            <person name="Getino M."/>
            <person name="Pursley I."/>
            <person name="Horton D.L."/>
            <person name="Alikhan N.F."/>
            <person name="Baker D."/>
            <person name="Gharbi K."/>
            <person name="Hall N."/>
            <person name="Watson M."/>
            <person name="Adriaenssens E.M."/>
            <person name="Foster-Nyarko E."/>
            <person name="Jarju S."/>
            <person name="Secka A."/>
            <person name="Antonio M."/>
            <person name="Oren A."/>
            <person name="Chaudhuri R.R."/>
            <person name="La Ragione R."/>
            <person name="Hildebrand F."/>
            <person name="Pallen M.J."/>
        </authorList>
    </citation>
    <scope>NUCLEOTIDE SEQUENCE</scope>
    <source>
        <strain evidence="1">5032</strain>
    </source>
</reference>
<reference evidence="1" key="2">
    <citation type="submission" date="2021-04" db="EMBL/GenBank/DDBJ databases">
        <authorList>
            <person name="Gilroy R."/>
        </authorList>
    </citation>
    <scope>NUCLEOTIDE SEQUENCE</scope>
    <source>
        <strain evidence="1">5032</strain>
    </source>
</reference>
<accession>A0A9D2HMZ6</accession>
<protein>
    <submittedName>
        <fullName evidence="1">YkgJ family cysteine cluster protein</fullName>
    </submittedName>
</protein>
<comment type="caution">
    <text evidence="1">The sequence shown here is derived from an EMBL/GenBank/DDBJ whole genome shotgun (WGS) entry which is preliminary data.</text>
</comment>
<sequence>MIPDLTPIFQQYEALRAQTDAVFATVRSQFPQCVTCKEGCSDCCHALFDLSLVEAMYLNRAFQAHFGYGPERSAILERASETDRQLTRLKRDLFREEKAGKSAEDIMAEAARVKSRCPLLGEDDRCLLYEARPITCRIYGVPTSIAGKGHVCGFAAFEKGQSYPTVHLDKIQDRLADLSRAIADTVESRFKELHEVYVPLSMALLTRYDEAYLGIGPAKREE</sequence>
<dbReference type="Proteomes" id="UP000823821">
    <property type="component" value="Unassembled WGS sequence"/>
</dbReference>
<dbReference type="InterPro" id="IPR005358">
    <property type="entry name" value="Puta_zinc/iron-chelating_dom"/>
</dbReference>
<evidence type="ECO:0000313" key="1">
    <source>
        <dbReference type="EMBL" id="HJA78709.1"/>
    </source>
</evidence>
<proteinExistence type="predicted"/>
<evidence type="ECO:0000313" key="2">
    <source>
        <dbReference type="Proteomes" id="UP000823821"/>
    </source>
</evidence>
<organism evidence="1 2">
    <name type="scientific">Candidatus Desulfovibrio intestinavium</name>
    <dbReference type="NCBI Taxonomy" id="2838534"/>
    <lineage>
        <taxon>Bacteria</taxon>
        <taxon>Pseudomonadati</taxon>
        <taxon>Thermodesulfobacteriota</taxon>
        <taxon>Desulfovibrionia</taxon>
        <taxon>Desulfovibrionales</taxon>
        <taxon>Desulfovibrionaceae</taxon>
        <taxon>Desulfovibrio</taxon>
    </lineage>
</organism>
<gene>
    <name evidence="1" type="ORF">H9784_03920</name>
</gene>
<dbReference type="Pfam" id="PF03692">
    <property type="entry name" value="CxxCxxCC"/>
    <property type="match status" value="1"/>
</dbReference>
<dbReference type="EMBL" id="DWZD01000025">
    <property type="protein sequence ID" value="HJA78709.1"/>
    <property type="molecule type" value="Genomic_DNA"/>
</dbReference>